<dbReference type="EMBL" id="BTSY01000004">
    <property type="protein sequence ID" value="GMT25080.1"/>
    <property type="molecule type" value="Genomic_DNA"/>
</dbReference>
<dbReference type="InterPro" id="IPR040126">
    <property type="entry name" value="STOX1/2"/>
</dbReference>
<dbReference type="GO" id="GO:0005634">
    <property type="term" value="C:nucleus"/>
    <property type="evidence" value="ECO:0007669"/>
    <property type="project" value="TreeGrafter"/>
</dbReference>
<feature type="compositionally biased region" description="Basic and acidic residues" evidence="1">
    <location>
        <begin position="374"/>
        <end position="384"/>
    </location>
</feature>
<feature type="compositionally biased region" description="Low complexity" evidence="1">
    <location>
        <begin position="307"/>
        <end position="320"/>
    </location>
</feature>
<dbReference type="GO" id="GO:0000977">
    <property type="term" value="F:RNA polymerase II transcription regulatory region sequence-specific DNA binding"/>
    <property type="evidence" value="ECO:0007669"/>
    <property type="project" value="TreeGrafter"/>
</dbReference>
<accession>A0AAV5W409</accession>
<dbReference type="GO" id="GO:0006357">
    <property type="term" value="P:regulation of transcription by RNA polymerase II"/>
    <property type="evidence" value="ECO:0007669"/>
    <property type="project" value="InterPro"/>
</dbReference>
<evidence type="ECO:0000256" key="1">
    <source>
        <dbReference type="SAM" id="MobiDB-lite"/>
    </source>
</evidence>
<sequence length="417" mass="46172">IADRTMPAHTQETLVIVFSGEHKSGRRLFDGLLEANSTSFWNHSFMAAIHALKYTGFVRPATLFVSAPPHHVESIRSAYAKRMLKCPSGVSIASLGEMGAIRAVQQLHFVPLSDAFCDAVAALNSCGRAATLGSVKEVIARQCSHMVPPTQEMLVQTAAGLAKEGLVHRVGQHLFVAPAPPKTTVECQTGESMMVAPEKEEKRERKKEGILARLFSKKANASPLKGGVEKKDKRSPVPPTCGLPNILPDWECDNGLVEERQQEYRPSVYSSRPRSARHQKRREERHVQRQQLQQQYRKSSSDEEGHYPPSSSSAYPTTHYGPIDPPENIERYHKAQMNRRTAAAAHHQCSVPIPSKARASTPIDSSDSAYSRSTSDHSDGEVDHTYVNIRTSSQMEETQFEESTLWNGPSTPIVTVM</sequence>
<evidence type="ECO:0000313" key="4">
    <source>
        <dbReference type="Proteomes" id="UP001432322"/>
    </source>
</evidence>
<dbReference type="Proteomes" id="UP001432322">
    <property type="component" value="Unassembled WGS sequence"/>
</dbReference>
<feature type="region of interest" description="Disordered" evidence="1">
    <location>
        <begin position="261"/>
        <end position="417"/>
    </location>
</feature>
<reference evidence="3" key="1">
    <citation type="submission" date="2023-10" db="EMBL/GenBank/DDBJ databases">
        <title>Genome assembly of Pristionchus species.</title>
        <authorList>
            <person name="Yoshida K."/>
            <person name="Sommer R.J."/>
        </authorList>
    </citation>
    <scope>NUCLEOTIDE SEQUENCE</scope>
    <source>
        <strain evidence="3">RS5133</strain>
    </source>
</reference>
<proteinExistence type="predicted"/>
<keyword evidence="4" id="KW-1185">Reference proteome</keyword>
<protein>
    <recommendedName>
        <fullName evidence="2">Winged helix Storkhead-box1 domain-containing protein</fullName>
    </recommendedName>
</protein>
<organism evidence="3 4">
    <name type="scientific">Pristionchus fissidentatus</name>
    <dbReference type="NCBI Taxonomy" id="1538716"/>
    <lineage>
        <taxon>Eukaryota</taxon>
        <taxon>Metazoa</taxon>
        <taxon>Ecdysozoa</taxon>
        <taxon>Nematoda</taxon>
        <taxon>Chromadorea</taxon>
        <taxon>Rhabditida</taxon>
        <taxon>Rhabditina</taxon>
        <taxon>Diplogasteromorpha</taxon>
        <taxon>Diplogasteroidea</taxon>
        <taxon>Neodiplogasteridae</taxon>
        <taxon>Pristionchus</taxon>
    </lineage>
</organism>
<evidence type="ECO:0000259" key="2">
    <source>
        <dbReference type="Pfam" id="PF10264"/>
    </source>
</evidence>
<feature type="region of interest" description="Disordered" evidence="1">
    <location>
        <begin position="221"/>
        <end position="245"/>
    </location>
</feature>
<comment type="caution">
    <text evidence="3">The sequence shown here is derived from an EMBL/GenBank/DDBJ whole genome shotgun (WGS) entry which is preliminary data.</text>
</comment>
<dbReference type="PANTHER" id="PTHR22437:SF0">
    <property type="entry name" value="FI21431P1"/>
    <property type="match status" value="1"/>
</dbReference>
<dbReference type="InterPro" id="IPR019391">
    <property type="entry name" value="Storkhead-box_WHD"/>
</dbReference>
<feature type="domain" description="Winged helix Storkhead-box1" evidence="2">
    <location>
        <begin position="102"/>
        <end position="176"/>
    </location>
</feature>
<feature type="compositionally biased region" description="Polar residues" evidence="1">
    <location>
        <begin position="388"/>
        <end position="417"/>
    </location>
</feature>
<feature type="non-terminal residue" evidence="3">
    <location>
        <position position="1"/>
    </location>
</feature>
<dbReference type="AlphaFoldDB" id="A0AAV5W409"/>
<dbReference type="PANTHER" id="PTHR22437">
    <property type="entry name" value="WINGED HELIX DOMAIN-CONTAINING PROTEIN"/>
    <property type="match status" value="1"/>
</dbReference>
<gene>
    <name evidence="3" type="ORF">PFISCL1PPCAC_16377</name>
</gene>
<evidence type="ECO:0000313" key="3">
    <source>
        <dbReference type="EMBL" id="GMT25080.1"/>
    </source>
</evidence>
<dbReference type="GO" id="GO:0005737">
    <property type="term" value="C:cytoplasm"/>
    <property type="evidence" value="ECO:0007669"/>
    <property type="project" value="TreeGrafter"/>
</dbReference>
<feature type="compositionally biased region" description="Low complexity" evidence="1">
    <location>
        <begin position="364"/>
        <end position="373"/>
    </location>
</feature>
<feature type="compositionally biased region" description="Low complexity" evidence="1">
    <location>
        <begin position="264"/>
        <end position="273"/>
    </location>
</feature>
<feature type="compositionally biased region" description="Low complexity" evidence="1">
    <location>
        <begin position="289"/>
        <end position="298"/>
    </location>
</feature>
<name>A0AAV5W409_9BILA</name>
<dbReference type="Pfam" id="PF10264">
    <property type="entry name" value="WHD_Storkhead"/>
    <property type="match status" value="1"/>
</dbReference>